<dbReference type="PANTHER" id="PTHR30032">
    <property type="entry name" value="N-ACETYLMURAMOYL-L-ALANINE AMIDASE-RELATED"/>
    <property type="match status" value="1"/>
</dbReference>
<feature type="signal peptide" evidence="2">
    <location>
        <begin position="1"/>
        <end position="30"/>
    </location>
</feature>
<dbReference type="InterPro" id="IPR007253">
    <property type="entry name" value="Cell_wall-bd_2"/>
</dbReference>
<dbReference type="RefSeq" id="WP_163249265.1">
    <property type="nucleotide sequence ID" value="NZ_SXDP01000005.1"/>
</dbReference>
<sequence length="1732" mass="183792">MNKKSTRALASATVVGLVLTTAISTGNVQAAPGKVDRLHGANRYETASKVATSNWKAGETKNVILVSGEGYADALSASLLAQKLDAPVLLTGKDNLDVNAKNAINKLGAKNVYILGSKGVVSENIKSSLENEGKTVKRLAGKDRYETNIAIANELVSNHGVSAKEVLVVNGNKYLADALTAAPVAAKEGKILLLVGEDESTANEAKKFIDAHSSKVTVIGRDVTVSDVIYNKLGASKRVKGGADRFETNRLVLDAFNMKGSHLYIANGQNDHLVDSLVASALAGKFNSPVVLVSNDKEEDAKAIKYMKDELKINDKTDLNVVGSEAILSDDLVKDIDNVVTPQSEDVVAAEKAVKAYETAKLTNAEEIKAAKELKVEAVKTVKAVKDEAKKVDFEKRIAVADKKLVEAEAKLGISVGTVSAITKTEVTIVLAKKPAVDLTADKFVVKANGTDVKVEKIAKVDSDLTGKTYKLTINSLDKTEGKLTVNGTEKAFDFKAPEVKGIEVKDANHIVVNFNEELNEASLIEANFKIKKVAENVKAASASKVVLNADKKSVTVTLGTALVPADYVLSLGVAGGTTVQDIAKNGIYAGTEVSFRPTAAQLENKVAPALAKGTYNKGTGILSLTFDKNILDSKLDVTKLSINGVALTAADTVDTKTTADDNIVEIKLGEVSKRAVNALEGDLKLTVAKDAYGIADKLTDGETFAIAKEEPAVVKSATYNQETNVLTVTFDQPVAIVEASQADGQTLLSLNVEGGALQTVQANNIVGDRTLTQATWKFDLGVETHNVAGDVEGLANVSSKLKVYTEKDIFVNAAKVKNTDAQNDYEKGIAVAYTKDEKKPSITGVEFNNKSNELTIKFSEKVTLEAGANFIIDTDEDETLRSTIAQAKFAQPDVAKDTFVAKLDKDLDKETIKTLNDLYATGKDLKLTVAKEVITDTNNLKNDVVDFAHGINVVFHDYVRPKLDGVIKAETPTKVKVVFDEKVDKISAEKVANYVIKDSTGAALKVTGAQLQADGKTVYLTTVAQTSGKPYDVTVANVKDLQGNIMIAAPGNFAGNGIAKDDKLKVSALEAKAVKNDKDTLKVKFSEKVNPAMATNLGNYAVLAKGIDAKYEDAKAVSLAGATAKIDPEDASSVIITLADRVNILNTKEYKVIVNNVKDVYGNELDATKVSTTDVADGDVALSAPKVIINQLDGKDNDTVTLVFDEQLNPETVVKGNFTVDGKSATGVATSWDAKKKEYTVTLQTGADFTSAKAVVIKKEVVDLAGNAITAGADTTIAAGDVTLKDSVKPTVSKIEAKAVSDGKDTITVEFDKDLVEASAKVLANYTLTDEAGKEIDLKDATIAYANKVATITLPDGSKVAEKKTNEVNLLHGKNYTVTVANVVDTKGNTMNKVTKTVTWAEDSDKEAPTYTVKTDAGKSTVTLTFNEKIDLSKVDLSTFTIKYDADKDDAKNELTKLKPIYVTKADDSKAITITLDNKVKAAEAGKTAMVTVEINEGKDVCDFAGNKAAHDAVKGNDMVTAPAVVNVKGITVTGGAANAKTITKDKGTLQMSAAVTPDTATNKEVKWSVVGTDNNPTDLATISEAGLLKAAKDGKVKVVATAKDGSGIKGEVQITISNQVVADTKAPTYTDATIDSTKKIVTLTFDENVENNLTDIFKLKKAIKIATDGSTYSDLGTNDKVKIQDKTIVITFENALAGDKNKIKVAKDSLKDKAGNVVDADVETNDISAN</sequence>
<dbReference type="SMART" id="SM00635">
    <property type="entry name" value="BID_2"/>
    <property type="match status" value="1"/>
</dbReference>
<dbReference type="Gene3D" id="2.60.40.1080">
    <property type="match status" value="1"/>
</dbReference>
<dbReference type="InterPro" id="IPR003343">
    <property type="entry name" value="Big_2"/>
</dbReference>
<feature type="domain" description="BIG2" evidence="3">
    <location>
        <begin position="1528"/>
        <end position="1614"/>
    </location>
</feature>
<evidence type="ECO:0000259" key="3">
    <source>
        <dbReference type="SMART" id="SM00635"/>
    </source>
</evidence>
<dbReference type="PANTHER" id="PTHR30032:SF8">
    <property type="entry name" value="GERMINATION-SPECIFIC N-ACETYLMURAMOYL-L-ALANINE AMIDASE"/>
    <property type="match status" value="1"/>
</dbReference>
<evidence type="ECO:0000313" key="4">
    <source>
        <dbReference type="EMBL" id="NEZ47181.1"/>
    </source>
</evidence>
<evidence type="ECO:0000256" key="1">
    <source>
        <dbReference type="ARBA" id="ARBA00022729"/>
    </source>
</evidence>
<feature type="chain" id="PRO_5026916453" description="BIG2 domain-containing protein" evidence="2">
    <location>
        <begin position="31"/>
        <end position="1732"/>
    </location>
</feature>
<dbReference type="Pfam" id="PF13205">
    <property type="entry name" value="Big_5"/>
    <property type="match status" value="1"/>
</dbReference>
<organism evidence="4 5">
    <name type="scientific">Clostridium niameyense</name>
    <dbReference type="NCBI Taxonomy" id="1622073"/>
    <lineage>
        <taxon>Bacteria</taxon>
        <taxon>Bacillati</taxon>
        <taxon>Bacillota</taxon>
        <taxon>Clostridia</taxon>
        <taxon>Eubacteriales</taxon>
        <taxon>Clostridiaceae</taxon>
        <taxon>Clostridium</taxon>
    </lineage>
</organism>
<gene>
    <name evidence="4" type="ORF">FDF74_08155</name>
</gene>
<protein>
    <recommendedName>
        <fullName evidence="3">BIG2 domain-containing protein</fullName>
    </recommendedName>
</protein>
<proteinExistence type="predicted"/>
<dbReference type="Proteomes" id="UP000473885">
    <property type="component" value="Unassembled WGS sequence"/>
</dbReference>
<dbReference type="InterPro" id="IPR014755">
    <property type="entry name" value="Cu-Rt/internalin_Ig-like"/>
</dbReference>
<dbReference type="Gene3D" id="2.60.40.1220">
    <property type="match status" value="6"/>
</dbReference>
<evidence type="ECO:0000313" key="5">
    <source>
        <dbReference type="Proteomes" id="UP000473885"/>
    </source>
</evidence>
<dbReference type="Gene3D" id="3.40.50.12090">
    <property type="match status" value="1"/>
</dbReference>
<keyword evidence="5" id="KW-1185">Reference proteome</keyword>
<accession>A0A6M0RA98</accession>
<reference evidence="4 5" key="1">
    <citation type="submission" date="2019-04" db="EMBL/GenBank/DDBJ databases">
        <title>Genome sequencing of Clostridium botulinum Groups I-IV and Clostridium butyricum.</title>
        <authorList>
            <person name="Brunt J."/>
            <person name="Van Vliet A.H.M."/>
            <person name="Stringer S.C."/>
            <person name="Carter A.T."/>
            <person name="Peck M.W."/>
        </authorList>
    </citation>
    <scope>NUCLEOTIDE SEQUENCE [LARGE SCALE GENOMIC DNA]</scope>
    <source>
        <strain evidence="4 5">IFR 18/094</strain>
    </source>
</reference>
<dbReference type="InterPro" id="IPR051922">
    <property type="entry name" value="Bact_Sporulation_Assoc"/>
</dbReference>
<name>A0A6M0RA98_9CLOT</name>
<dbReference type="Pfam" id="PF04122">
    <property type="entry name" value="CW_binding_2"/>
    <property type="match status" value="3"/>
</dbReference>
<evidence type="ECO:0000256" key="2">
    <source>
        <dbReference type="SAM" id="SignalP"/>
    </source>
</evidence>
<dbReference type="EMBL" id="SXDP01000005">
    <property type="protein sequence ID" value="NEZ47181.1"/>
    <property type="molecule type" value="Genomic_DNA"/>
</dbReference>
<dbReference type="Pfam" id="PF02368">
    <property type="entry name" value="Big_2"/>
    <property type="match status" value="1"/>
</dbReference>
<keyword evidence="1 2" id="KW-0732">Signal</keyword>
<comment type="caution">
    <text evidence="4">The sequence shown here is derived from an EMBL/GenBank/DDBJ whole genome shotgun (WGS) entry which is preliminary data.</text>
</comment>
<dbReference type="InterPro" id="IPR032812">
    <property type="entry name" value="SbsA_Ig"/>
</dbReference>